<keyword evidence="2" id="KW-0378">Hydrolase</keyword>
<reference evidence="2" key="2">
    <citation type="journal article" date="2014" name="ISME J.">
        <title>Microbial stratification in low pH oxic and suboxic macroscopic growths along an acid mine drainage.</title>
        <authorList>
            <person name="Mendez-Garcia C."/>
            <person name="Mesa V."/>
            <person name="Sprenger R.R."/>
            <person name="Richter M."/>
            <person name="Diez M.S."/>
            <person name="Solano J."/>
            <person name="Bargiela R."/>
            <person name="Golyshina O.V."/>
            <person name="Manteca A."/>
            <person name="Ramos J.L."/>
            <person name="Gallego J.R."/>
            <person name="Llorente I."/>
            <person name="Martins Dos Santos V.A."/>
            <person name="Jensen O.N."/>
            <person name="Pelaez A.I."/>
            <person name="Sanchez J."/>
            <person name="Ferrer M."/>
        </authorList>
    </citation>
    <scope>NUCLEOTIDE SEQUENCE</scope>
</reference>
<evidence type="ECO:0000313" key="2">
    <source>
        <dbReference type="EMBL" id="EQD32855.1"/>
    </source>
</evidence>
<comment type="caution">
    <text evidence="2">The sequence shown here is derived from an EMBL/GenBank/DDBJ whole genome shotgun (WGS) entry which is preliminary data.</text>
</comment>
<evidence type="ECO:0000259" key="1">
    <source>
        <dbReference type="Pfam" id="PF07819"/>
    </source>
</evidence>
<protein>
    <submittedName>
        <fullName evidence="2">PGAP1-like protein</fullName>
        <ecNumber evidence="2">3.1.-.-</ecNumber>
    </submittedName>
</protein>
<accession>T0ZSN4</accession>
<sequence>WLDPAQGAPIVPLGAVLYSHLKLKLRLRAAGFAATLYDYDWRLDIEALGQGLATRLREHAGHAVAIVAHSMGGLVSRAALALPGTRHVERVVLLGTPNRGAFAPLQALRGTYSVVRNIARLDLGHSPLELAERVWTGFPSLYQMLPGAQGDGPDLTNPMQWPLTAPAPRLALLERASRLHGTLPEPDERFTAIAGVARATVTAAQRREDGFVYTVTRGGDGTVPAVSAAPEG</sequence>
<dbReference type="PANTHER" id="PTHR37946:SF1">
    <property type="entry name" value="SLL1969 PROTEIN"/>
    <property type="match status" value="1"/>
</dbReference>
<feature type="domain" description="GPI inositol-deacylase PGAP1-like alpha/beta" evidence="1">
    <location>
        <begin position="59"/>
        <end position="108"/>
    </location>
</feature>
<dbReference type="InterPro" id="IPR029058">
    <property type="entry name" value="AB_hydrolase_fold"/>
</dbReference>
<dbReference type="EC" id="3.1.-.-" evidence="2"/>
<feature type="non-terminal residue" evidence="2">
    <location>
        <position position="1"/>
    </location>
</feature>
<dbReference type="Pfam" id="PF07819">
    <property type="entry name" value="PGAP1"/>
    <property type="match status" value="1"/>
</dbReference>
<name>T0ZSN4_9ZZZZ</name>
<proteinExistence type="predicted"/>
<dbReference type="PANTHER" id="PTHR37946">
    <property type="entry name" value="SLL1969 PROTEIN"/>
    <property type="match status" value="1"/>
</dbReference>
<gene>
    <name evidence="2" type="ORF">B1A_19207</name>
</gene>
<reference evidence="2" key="1">
    <citation type="submission" date="2013-08" db="EMBL/GenBank/DDBJ databases">
        <authorList>
            <person name="Mendez C."/>
            <person name="Richter M."/>
            <person name="Ferrer M."/>
            <person name="Sanchez J."/>
        </authorList>
    </citation>
    <scope>NUCLEOTIDE SEQUENCE</scope>
</reference>
<dbReference type="GO" id="GO:0016788">
    <property type="term" value="F:hydrolase activity, acting on ester bonds"/>
    <property type="evidence" value="ECO:0007669"/>
    <property type="project" value="InterPro"/>
</dbReference>
<dbReference type="SUPFAM" id="SSF53474">
    <property type="entry name" value="alpha/beta-Hydrolases"/>
    <property type="match status" value="1"/>
</dbReference>
<organism evidence="2">
    <name type="scientific">mine drainage metagenome</name>
    <dbReference type="NCBI Taxonomy" id="410659"/>
    <lineage>
        <taxon>unclassified sequences</taxon>
        <taxon>metagenomes</taxon>
        <taxon>ecological metagenomes</taxon>
    </lineage>
</organism>
<feature type="non-terminal residue" evidence="2">
    <location>
        <position position="232"/>
    </location>
</feature>
<dbReference type="Gene3D" id="3.40.50.1820">
    <property type="entry name" value="alpha/beta hydrolase"/>
    <property type="match status" value="1"/>
</dbReference>
<dbReference type="InterPro" id="IPR012908">
    <property type="entry name" value="PGAP1-ab_dom-like"/>
</dbReference>
<dbReference type="EMBL" id="AUZX01014170">
    <property type="protein sequence ID" value="EQD32855.1"/>
    <property type="molecule type" value="Genomic_DNA"/>
</dbReference>
<dbReference type="AlphaFoldDB" id="T0ZSN4"/>